<evidence type="ECO:0000313" key="1">
    <source>
        <dbReference type="EMBL" id="RFA13862.1"/>
    </source>
</evidence>
<dbReference type="RefSeq" id="WP_116411893.1">
    <property type="nucleotide sequence ID" value="NZ_NBXB01000030.1"/>
</dbReference>
<dbReference type="EMBL" id="NBXB01000030">
    <property type="protein sequence ID" value="RFA13862.1"/>
    <property type="molecule type" value="Genomic_DNA"/>
</dbReference>
<name>A0A3E0VUZ2_9MICO</name>
<organism evidence="1 2">
    <name type="scientific">Subtercola boreus</name>
    <dbReference type="NCBI Taxonomy" id="120213"/>
    <lineage>
        <taxon>Bacteria</taxon>
        <taxon>Bacillati</taxon>
        <taxon>Actinomycetota</taxon>
        <taxon>Actinomycetes</taxon>
        <taxon>Micrococcales</taxon>
        <taxon>Microbacteriaceae</taxon>
        <taxon>Subtercola</taxon>
    </lineage>
</organism>
<protein>
    <submittedName>
        <fullName evidence="1">Uncharacterized protein</fullName>
    </submittedName>
</protein>
<reference evidence="1 2" key="1">
    <citation type="submission" date="2017-04" db="EMBL/GenBank/DDBJ databases">
        <title>Comparative genome analysis of Subtercola boreus.</title>
        <authorList>
            <person name="Cho Y.-J."/>
            <person name="Cho A."/>
            <person name="Kim O.-S."/>
            <person name="Lee J.-I."/>
        </authorList>
    </citation>
    <scope>NUCLEOTIDE SEQUENCE [LARGE SCALE GENOMIC DNA]</scope>
    <source>
        <strain evidence="1 2">P27479</strain>
    </source>
</reference>
<dbReference type="AlphaFoldDB" id="A0A3E0VUZ2"/>
<evidence type="ECO:0000313" key="2">
    <source>
        <dbReference type="Proteomes" id="UP000256541"/>
    </source>
</evidence>
<dbReference type="OrthoDB" id="5123002at2"/>
<accession>A0A3E0VUZ2</accession>
<proteinExistence type="predicted"/>
<gene>
    <name evidence="1" type="ORF">B7R22_11445</name>
</gene>
<sequence length="183" mass="19862">MAADELYIYDTRIVRMFPDYAGTVIWFSEPVPYPETGLSDGLVAQLSAWEASYYANLDDDFRWRSLTALHRFSSDGLELARAVAAEIGPEFQVEYHSFEDTDAIALLRGEEPASNSAARDVFAARADRARADWAAAQRRLAEVGPETGVVLLARAGSGAAFYRPAAEGEVPPGGVTLDDGAAR</sequence>
<comment type="caution">
    <text evidence="1">The sequence shown here is derived from an EMBL/GenBank/DDBJ whole genome shotgun (WGS) entry which is preliminary data.</text>
</comment>
<dbReference type="Proteomes" id="UP000256541">
    <property type="component" value="Unassembled WGS sequence"/>
</dbReference>